<evidence type="ECO:0000256" key="2">
    <source>
        <dbReference type="SAM" id="SignalP"/>
    </source>
</evidence>
<feature type="transmembrane region" description="Helical" evidence="1">
    <location>
        <begin position="114"/>
        <end position="134"/>
    </location>
</feature>
<accession>A0A1W0E4C5</accession>
<feature type="transmembrane region" description="Helical" evidence="1">
    <location>
        <begin position="139"/>
        <end position="161"/>
    </location>
</feature>
<organism evidence="3 4">
    <name type="scientific">Ecytonucleospora hepatopenaei</name>
    <dbReference type="NCBI Taxonomy" id="646526"/>
    <lineage>
        <taxon>Eukaryota</taxon>
        <taxon>Fungi</taxon>
        <taxon>Fungi incertae sedis</taxon>
        <taxon>Microsporidia</taxon>
        <taxon>Enterocytozoonidae</taxon>
        <taxon>Ecytonucleospora</taxon>
    </lineage>
</organism>
<reference evidence="3 4" key="1">
    <citation type="journal article" date="2017" name="Environ. Microbiol.">
        <title>Decay of the glycolytic pathway and adaptation to intranuclear parasitism within Enterocytozoonidae microsporidia.</title>
        <authorList>
            <person name="Wiredu Boakye D."/>
            <person name="Jaroenlak P."/>
            <person name="Prachumwat A."/>
            <person name="Williams T.A."/>
            <person name="Bateman K.S."/>
            <person name="Itsathitphaisarn O."/>
            <person name="Sritunyalucksana K."/>
            <person name="Paszkiewicz K.H."/>
            <person name="Moore K.A."/>
            <person name="Stentiford G.D."/>
            <person name="Williams B.A."/>
        </authorList>
    </citation>
    <scope>NUCLEOTIDE SEQUENCE [LARGE SCALE GENOMIC DNA]</scope>
    <source>
        <strain evidence="3 4">TH1</strain>
    </source>
</reference>
<protein>
    <submittedName>
        <fullName evidence="3">Uncharacterized protein</fullName>
    </submittedName>
</protein>
<sequence length="258" mass="29035">MIFKLLCFFTKLVVNAAAESPEAGVVNTASEQAIQTDENILEIPLYMAETSNMAKIKNAIFLGVTATVIFIPFNWLKNVKYNMVAVCGLIMALNHFGVYSKIIESMNSFTPENWGVLFLNTIVFVTISLLNMFFKIIRIITSSCGGAYVLGYVTCLCLNMLNKITVACFMGGFVVMYAIMYFLLKKSRKFLLFSTLAGWNIYAILNIFTNCSFILKIYSDNKKDRLNGILVMAGVILSSIIVYGIIRLIFRKKKQNKK</sequence>
<feature type="transmembrane region" description="Helical" evidence="1">
    <location>
        <begin position="59"/>
        <end position="76"/>
    </location>
</feature>
<keyword evidence="1" id="KW-0472">Membrane</keyword>
<evidence type="ECO:0000256" key="1">
    <source>
        <dbReference type="SAM" id="Phobius"/>
    </source>
</evidence>
<feature type="transmembrane region" description="Helical" evidence="1">
    <location>
        <begin position="229"/>
        <end position="250"/>
    </location>
</feature>
<feature type="transmembrane region" description="Helical" evidence="1">
    <location>
        <begin position="83"/>
        <end position="102"/>
    </location>
</feature>
<dbReference type="Proteomes" id="UP000192758">
    <property type="component" value="Unassembled WGS sequence"/>
</dbReference>
<keyword evidence="4" id="KW-1185">Reference proteome</keyword>
<comment type="caution">
    <text evidence="3">The sequence shown here is derived from an EMBL/GenBank/DDBJ whole genome shotgun (WGS) entry which is preliminary data.</text>
</comment>
<keyword evidence="1" id="KW-1133">Transmembrane helix</keyword>
<feature type="transmembrane region" description="Helical" evidence="1">
    <location>
        <begin position="167"/>
        <end position="184"/>
    </location>
</feature>
<feature type="chain" id="PRO_5012754518" evidence="2">
    <location>
        <begin position="19"/>
        <end position="258"/>
    </location>
</feature>
<dbReference type="OrthoDB" id="2195770at2759"/>
<proteinExistence type="predicted"/>
<feature type="signal peptide" evidence="2">
    <location>
        <begin position="1"/>
        <end position="18"/>
    </location>
</feature>
<evidence type="ECO:0000313" key="3">
    <source>
        <dbReference type="EMBL" id="OQS54076.1"/>
    </source>
</evidence>
<feature type="transmembrane region" description="Helical" evidence="1">
    <location>
        <begin position="196"/>
        <end position="217"/>
    </location>
</feature>
<name>A0A1W0E4C5_9MICR</name>
<dbReference type="VEuPathDB" id="MicrosporidiaDB:EHP00_1796"/>
<evidence type="ECO:0000313" key="4">
    <source>
        <dbReference type="Proteomes" id="UP000192758"/>
    </source>
</evidence>
<gene>
    <name evidence="3" type="ORF">EHP00_1796</name>
</gene>
<dbReference type="EMBL" id="MNPJ01000022">
    <property type="protein sequence ID" value="OQS54076.1"/>
    <property type="molecule type" value="Genomic_DNA"/>
</dbReference>
<keyword evidence="2" id="KW-0732">Signal</keyword>
<dbReference type="AlphaFoldDB" id="A0A1W0E4C5"/>
<keyword evidence="1" id="KW-0812">Transmembrane</keyword>